<dbReference type="Pfam" id="PF14121">
    <property type="entry name" value="Porin_10"/>
    <property type="match status" value="1"/>
</dbReference>
<sequence>MSVNVMAQTGATYNQINEDGSINRRSSQNTDSLGSDKEIPKGIKAWTVSRKFGDRTPVQVDTLSHMFMNTIFTTGLRGEYNTTGNLGAPRINRIFIDRPETEQFIFTQPYDFFITPVEKFQFTNTLSPFTNLTYNTAGDRTNGEDHFTAKFGVNAGKRIGVGFKFDYIYGRGYYQNQSTSHFNYTMYGSYLGDHYQAHLLFSTNHQKVTENGGITNDAYITHPESFDDSYTTSEIPTVLEQNWNRNDNLHIFLTHRYNIGFNRKVKMSEEEIKARKFAIESMKENEALLEKERASRKARREGREFDEEQFDNKQTFSGRPDDAKIAGDEPADSLSANTSDRIAITDAKADSILTAEKKTGANADTAWMKNEYVPVTSFIHTMSFDNYKRIYQAYMAPENYYADNFYDPSILRGDSIYDKTSHFRLQNTFAISLLEGFNKWAKAGLKVFASSDLRHFVLPDTKGGTITYNEHSLSIGGQLQKTQGHTLHYDVVAETWLTGEDAGQLKIDGSVDVNFPLFGDTVTLCAKGFFHHLNPTFYYRHYHSRHFWWDNDDLSKTIHSRIEGLFAYRKTRTSLRVAVDEIKDYTYMAMSYGIDSEFNRTGNKVTVEQKGGAISLFTISLAQDFKLGPLHWDNVITYQKSSDNDVIPLPDINIYSNLYLRFKIARVLKCDIGADVRYFTKYYAPDYSPALGQYAIQAGTSRVKTGNYPIVNAYANFHLKRTRFFVMMSHINGGSGSKEYFLTPHYPLNGRIFRFGLSWNFYN</sequence>
<evidence type="ECO:0000313" key="4">
    <source>
        <dbReference type="Proteomes" id="UP001167831"/>
    </source>
</evidence>
<dbReference type="EMBL" id="JAUEIE010000016">
    <property type="protein sequence ID" value="MDN0023658.1"/>
    <property type="molecule type" value="Genomic_DNA"/>
</dbReference>
<dbReference type="AlphaFoldDB" id="A0AAW7JPN8"/>
<accession>A0AAW7JPN8</accession>
<evidence type="ECO:0000313" key="2">
    <source>
        <dbReference type="EMBL" id="MDN0023658.1"/>
    </source>
</evidence>
<dbReference type="Proteomes" id="UP001168478">
    <property type="component" value="Unassembled WGS sequence"/>
</dbReference>
<dbReference type="EMBL" id="JAUEIF010000011">
    <property type="protein sequence ID" value="MDN0026001.1"/>
    <property type="molecule type" value="Genomic_DNA"/>
</dbReference>
<proteinExistence type="predicted"/>
<organism evidence="3 5">
    <name type="scientific">Leyella lascolaii</name>
    <dbReference type="NCBI Taxonomy" id="1776379"/>
    <lineage>
        <taxon>Bacteria</taxon>
        <taxon>Pseudomonadati</taxon>
        <taxon>Bacteroidota</taxon>
        <taxon>Bacteroidia</taxon>
        <taxon>Bacteroidales</taxon>
        <taxon>Prevotellaceae</taxon>
        <taxon>Leyella</taxon>
    </lineage>
</organism>
<feature type="region of interest" description="Disordered" evidence="1">
    <location>
        <begin position="292"/>
        <end position="337"/>
    </location>
</feature>
<evidence type="ECO:0000256" key="1">
    <source>
        <dbReference type="SAM" id="MobiDB-lite"/>
    </source>
</evidence>
<protein>
    <submittedName>
        <fullName evidence="3">Porin</fullName>
    </submittedName>
</protein>
<feature type="region of interest" description="Disordered" evidence="1">
    <location>
        <begin position="16"/>
        <end position="38"/>
    </location>
</feature>
<reference evidence="3" key="2">
    <citation type="submission" date="2023-08" db="EMBL/GenBank/DDBJ databases">
        <title>Identification and characterization of horizontal gene transfer across gut microbiota members of farm animals based on homology search.</title>
        <authorList>
            <person name="Schwarzerova J."/>
            <person name="Nykrynova M."/>
            <person name="Jureckova K."/>
            <person name="Cejkova D."/>
            <person name="Rychlik I."/>
        </authorList>
    </citation>
    <scope>NUCLEOTIDE SEQUENCE</scope>
    <source>
        <strain evidence="3">ET15</strain>
        <strain evidence="2">ET37</strain>
    </source>
</reference>
<name>A0AAW7JPN8_9BACT</name>
<dbReference type="InterPro" id="IPR025631">
    <property type="entry name" value="Porin_10"/>
</dbReference>
<reference evidence="3" key="1">
    <citation type="submission" date="2023-06" db="EMBL/GenBank/DDBJ databases">
        <authorList>
            <person name="Zeman M."/>
            <person name="Kubasova T."/>
            <person name="Jahodarova E."/>
            <person name="Nykrynova M."/>
            <person name="Rychlik I."/>
        </authorList>
    </citation>
    <scope>NUCLEOTIDE SEQUENCE</scope>
    <source>
        <strain evidence="3">ET15</strain>
        <strain evidence="2">ET37</strain>
    </source>
</reference>
<dbReference type="Proteomes" id="UP001167831">
    <property type="component" value="Unassembled WGS sequence"/>
</dbReference>
<keyword evidence="4" id="KW-1185">Reference proteome</keyword>
<feature type="compositionally biased region" description="Polar residues" evidence="1">
    <location>
        <begin position="16"/>
        <end position="33"/>
    </location>
</feature>
<evidence type="ECO:0000313" key="5">
    <source>
        <dbReference type="Proteomes" id="UP001168478"/>
    </source>
</evidence>
<gene>
    <name evidence="2" type="ORF">QVN81_11625</name>
    <name evidence="3" type="ORF">QVN84_10790</name>
</gene>
<comment type="caution">
    <text evidence="3">The sequence shown here is derived from an EMBL/GenBank/DDBJ whole genome shotgun (WGS) entry which is preliminary data.</text>
</comment>
<evidence type="ECO:0000313" key="3">
    <source>
        <dbReference type="EMBL" id="MDN0026001.1"/>
    </source>
</evidence>